<dbReference type="AlphaFoldDB" id="A0A376FZE3"/>
<keyword evidence="1" id="KW-0812">Transmembrane</keyword>
<keyword evidence="1" id="KW-0472">Membrane</keyword>
<feature type="transmembrane region" description="Helical" evidence="1">
    <location>
        <begin position="78"/>
        <end position="103"/>
    </location>
</feature>
<accession>A0A376FZE3</accession>
<name>A0A376FZE3_9FLAO</name>
<feature type="transmembrane region" description="Helical" evidence="1">
    <location>
        <begin position="45"/>
        <end position="72"/>
    </location>
</feature>
<evidence type="ECO:0000313" key="3">
    <source>
        <dbReference type="Proteomes" id="UP000254737"/>
    </source>
</evidence>
<sequence length="200" mass="23689">MSTENSIFIILLLLIIFLPIILFIIESQKEYKHENDEVIRVKIGFLSYISVFNMILFAILCLTFLFIAYQLLFVTDFILTNIIIGMIFLILFFVFTIPVANTYNHLLHESKREIYFFRNKKVLFVVEKESEITIDLEDEMIEINHEVSNKSSKYQTGHGKYNFIQNDEIIPISDLIKFPQDFLDQNNIEQVKVSKLFIWI</sequence>
<keyword evidence="1" id="KW-1133">Transmembrane helix</keyword>
<proteinExistence type="predicted"/>
<dbReference type="RefSeq" id="WP_114998695.1">
    <property type="nucleotide sequence ID" value="NZ_JAOPGB010000013.1"/>
</dbReference>
<protein>
    <submittedName>
        <fullName evidence="2">Uncharacterized protein</fullName>
    </submittedName>
</protein>
<gene>
    <name evidence="2" type="ORF">NCTC13456_00646</name>
</gene>
<reference evidence="2 3" key="1">
    <citation type="submission" date="2018-06" db="EMBL/GenBank/DDBJ databases">
        <authorList>
            <consortium name="Pathogen Informatics"/>
            <person name="Doyle S."/>
        </authorList>
    </citation>
    <scope>NUCLEOTIDE SEQUENCE [LARGE SCALE GENOMIC DNA]</scope>
    <source>
        <strain evidence="2 3">NCTC13456</strain>
    </source>
</reference>
<evidence type="ECO:0000256" key="1">
    <source>
        <dbReference type="SAM" id="Phobius"/>
    </source>
</evidence>
<dbReference type="EMBL" id="UFXS01000001">
    <property type="protein sequence ID" value="STD53739.1"/>
    <property type="molecule type" value="Genomic_DNA"/>
</dbReference>
<organism evidence="2 3">
    <name type="scientific">Empedobacter falsenii</name>
    <dbReference type="NCBI Taxonomy" id="343874"/>
    <lineage>
        <taxon>Bacteria</taxon>
        <taxon>Pseudomonadati</taxon>
        <taxon>Bacteroidota</taxon>
        <taxon>Flavobacteriia</taxon>
        <taxon>Flavobacteriales</taxon>
        <taxon>Weeksellaceae</taxon>
        <taxon>Empedobacter</taxon>
    </lineage>
</organism>
<evidence type="ECO:0000313" key="2">
    <source>
        <dbReference type="EMBL" id="STD53739.1"/>
    </source>
</evidence>
<feature type="transmembrane region" description="Helical" evidence="1">
    <location>
        <begin position="6"/>
        <end position="25"/>
    </location>
</feature>
<dbReference type="Proteomes" id="UP000254737">
    <property type="component" value="Unassembled WGS sequence"/>
</dbReference>